<dbReference type="Pfam" id="PF08386">
    <property type="entry name" value="Abhydrolase_4"/>
    <property type="match status" value="1"/>
</dbReference>
<dbReference type="EMBL" id="MU032350">
    <property type="protein sequence ID" value="KAF3762102.1"/>
    <property type="molecule type" value="Genomic_DNA"/>
</dbReference>
<dbReference type="Pfam" id="PF00561">
    <property type="entry name" value="Abhydrolase_1"/>
    <property type="match status" value="1"/>
</dbReference>
<evidence type="ECO:0000256" key="1">
    <source>
        <dbReference type="ARBA" id="ARBA00010088"/>
    </source>
</evidence>
<evidence type="ECO:0000259" key="3">
    <source>
        <dbReference type="Pfam" id="PF00561"/>
    </source>
</evidence>
<dbReference type="Proteomes" id="UP000803844">
    <property type="component" value="Unassembled WGS sequence"/>
</dbReference>
<dbReference type="SUPFAM" id="SSF53474">
    <property type="entry name" value="alpha/beta-Hydrolases"/>
    <property type="match status" value="1"/>
</dbReference>
<comment type="caution">
    <text evidence="5">The sequence shown here is derived from an EMBL/GenBank/DDBJ whole genome shotgun (WGS) entry which is preliminary data.</text>
</comment>
<keyword evidence="6" id="KW-1185">Reference proteome</keyword>
<dbReference type="AlphaFoldDB" id="A0A9P4XWH8"/>
<protein>
    <recommendedName>
        <fullName evidence="7">Peptidase S33 tripeptidyl aminopeptidase-like C-terminal domain-containing protein</fullName>
    </recommendedName>
</protein>
<comment type="similarity">
    <text evidence="1">Belongs to the peptidase S33 family.</text>
</comment>
<dbReference type="InterPro" id="IPR013595">
    <property type="entry name" value="Pept_S33_TAP-like_C"/>
</dbReference>
<reference evidence="5" key="1">
    <citation type="journal article" date="2020" name="Phytopathology">
        <title>Genome sequence of the chestnut blight fungus Cryphonectria parasitica EP155: A fundamental resource for an archetypical invasive plant pathogen.</title>
        <authorList>
            <person name="Crouch J.A."/>
            <person name="Dawe A."/>
            <person name="Aerts A."/>
            <person name="Barry K."/>
            <person name="Churchill A.C.L."/>
            <person name="Grimwood J."/>
            <person name="Hillman B."/>
            <person name="Milgroom M.G."/>
            <person name="Pangilinan J."/>
            <person name="Smith M."/>
            <person name="Salamov A."/>
            <person name="Schmutz J."/>
            <person name="Yadav J."/>
            <person name="Grigoriev I.V."/>
            <person name="Nuss D."/>
        </authorList>
    </citation>
    <scope>NUCLEOTIDE SEQUENCE</scope>
    <source>
        <strain evidence="5">EP155</strain>
    </source>
</reference>
<evidence type="ECO:0000313" key="5">
    <source>
        <dbReference type="EMBL" id="KAF3762102.1"/>
    </source>
</evidence>
<dbReference type="InterPro" id="IPR029058">
    <property type="entry name" value="AB_hydrolase_fold"/>
</dbReference>
<accession>A0A9P4XWH8</accession>
<feature type="domain" description="AB hydrolase-1" evidence="3">
    <location>
        <begin position="23"/>
        <end position="129"/>
    </location>
</feature>
<dbReference type="Gene3D" id="3.40.50.1820">
    <property type="entry name" value="alpha/beta hydrolase"/>
    <property type="match status" value="1"/>
</dbReference>
<evidence type="ECO:0008006" key="7">
    <source>
        <dbReference type="Google" id="ProtNLM"/>
    </source>
</evidence>
<dbReference type="PANTHER" id="PTHR43248:SF25">
    <property type="entry name" value="AB HYDROLASE-1 DOMAIN-CONTAINING PROTEIN-RELATED"/>
    <property type="match status" value="1"/>
</dbReference>
<dbReference type="GO" id="GO:0016787">
    <property type="term" value="F:hydrolase activity"/>
    <property type="evidence" value="ECO:0007669"/>
    <property type="project" value="UniProtKB-KW"/>
</dbReference>
<dbReference type="PANTHER" id="PTHR43248">
    <property type="entry name" value="2-SUCCINYL-6-HYDROXY-2,4-CYCLOHEXADIENE-1-CARBOXYLATE SYNTHASE"/>
    <property type="match status" value="1"/>
</dbReference>
<evidence type="ECO:0000313" key="6">
    <source>
        <dbReference type="Proteomes" id="UP000803844"/>
    </source>
</evidence>
<name>A0A9P4XWH8_CRYP1</name>
<proteinExistence type="inferred from homology"/>
<gene>
    <name evidence="5" type="ORF">M406DRAFT_53336</name>
</gene>
<dbReference type="InterPro" id="IPR000073">
    <property type="entry name" value="AB_hydrolase_1"/>
</dbReference>
<dbReference type="GeneID" id="63841646"/>
<sequence>WARAGVDASHCYQNAQVNGSLVSTAFTARDLINIAEALDDDGMLRYWGFSYGTTLGATVAAMFPDKIDKMILDGVQNPWEYHGALADYQEWTASDDTFSQIFQTCVRAGENCSLNALNMTADQMEQATWNLLEYFKANPLPYGDIVYDYWTAKAQIWTALFVPQDWASLADLLTIFFTANTTELTALSASVANITSDTEATIAPALSERLALVAIHCSDRRPRAATLAEFQPVIDELYGISAIFGDGSDQINMPCAQWLIEPKERYNGGFDVDTANPVLILGNTWDPATPLASARNVSSGFNGSVVLEIHGYGHTSLAAPSRCTVEHTVAYWSNLTMPENGTVCELDAKPYTNATWTDIFMDLGWNYTVGFADSFTMEAMH</sequence>
<dbReference type="InterPro" id="IPR051601">
    <property type="entry name" value="Serine_prot/Carboxylest_S33"/>
</dbReference>
<dbReference type="RefSeq" id="XP_040773081.1">
    <property type="nucleotide sequence ID" value="XM_040924517.1"/>
</dbReference>
<keyword evidence="2" id="KW-0378">Hydrolase</keyword>
<feature type="domain" description="Peptidase S33 tripeptidyl aminopeptidase-like C-terminal" evidence="4">
    <location>
        <begin position="245"/>
        <end position="344"/>
    </location>
</feature>
<feature type="non-terminal residue" evidence="5">
    <location>
        <position position="1"/>
    </location>
</feature>
<evidence type="ECO:0000259" key="4">
    <source>
        <dbReference type="Pfam" id="PF08386"/>
    </source>
</evidence>
<evidence type="ECO:0000256" key="2">
    <source>
        <dbReference type="ARBA" id="ARBA00022801"/>
    </source>
</evidence>
<organism evidence="5 6">
    <name type="scientific">Cryphonectria parasitica (strain ATCC 38755 / EP155)</name>
    <dbReference type="NCBI Taxonomy" id="660469"/>
    <lineage>
        <taxon>Eukaryota</taxon>
        <taxon>Fungi</taxon>
        <taxon>Dikarya</taxon>
        <taxon>Ascomycota</taxon>
        <taxon>Pezizomycotina</taxon>
        <taxon>Sordariomycetes</taxon>
        <taxon>Sordariomycetidae</taxon>
        <taxon>Diaporthales</taxon>
        <taxon>Cryphonectriaceae</taxon>
        <taxon>Cryphonectria-Endothia species complex</taxon>
        <taxon>Cryphonectria</taxon>
    </lineage>
</organism>
<dbReference type="OrthoDB" id="425534at2759"/>